<keyword evidence="7" id="KW-0547">Nucleotide-binding</keyword>
<dbReference type="FunFam" id="3.30.420.40:FF:000025">
    <property type="entry name" value="pantothenate kinase 2, mitochondrial"/>
    <property type="match status" value="1"/>
</dbReference>
<evidence type="ECO:0000256" key="4">
    <source>
        <dbReference type="ARBA" id="ARBA00012102"/>
    </source>
</evidence>
<sequence>MGHTSTSSRRISPRGSPPNLRRPLIKNRKISVLKEKRAVATEEPVMDDLLLSSKLKRVDSATGSVSPRTASALPADGTSTAPPTVPVPPPATTKKAPKTPYVILPACDAFNKFTKTSRVAVDIGGTLIKVVYSSVMDEELPEESLNGHTQKYAYEDGKRVLVNFKKFTDLDRFINFLREVWTDRQPGDVIHCTGGGSYKYSEIIMKELGVRLQRTDEMRSLIFGVNFLLSTNVDESFTYHHDAIGRNKFQYRPIAADLIYPFLLVNIGTGISILKVDSPTSYERVGGSSMGGGTFMGLGSLLTPAQNFDELLDMANRGDHRNVDKLVCDIYGGAYDELNLKADLIAGSMAKCNRFGETPQKQPHKPEDIAKSLLLMVSNNIGQMAYLYGTRYNLKRIYFGGYFIRQDPITMRTLSFAINYWSRGEIEALYLKHEGYLGAMGSFLDEDGKMDE</sequence>
<feature type="region of interest" description="Disordered" evidence="12">
    <location>
        <begin position="1"/>
        <end position="28"/>
    </location>
</feature>
<evidence type="ECO:0000256" key="1">
    <source>
        <dbReference type="ARBA" id="ARBA00001206"/>
    </source>
</evidence>
<evidence type="ECO:0000256" key="5">
    <source>
        <dbReference type="ARBA" id="ARBA00022490"/>
    </source>
</evidence>
<accession>A0A8R1I2C8</accession>
<dbReference type="GO" id="GO:0005524">
    <property type="term" value="F:ATP binding"/>
    <property type="evidence" value="ECO:0007669"/>
    <property type="project" value="UniProtKB-KW"/>
</dbReference>
<organism evidence="13 14">
    <name type="scientific">Caenorhabditis japonica</name>
    <dbReference type="NCBI Taxonomy" id="281687"/>
    <lineage>
        <taxon>Eukaryota</taxon>
        <taxon>Metazoa</taxon>
        <taxon>Ecdysozoa</taxon>
        <taxon>Nematoda</taxon>
        <taxon>Chromadorea</taxon>
        <taxon>Rhabditida</taxon>
        <taxon>Rhabditina</taxon>
        <taxon>Rhabditomorpha</taxon>
        <taxon>Rhabditoidea</taxon>
        <taxon>Rhabditidae</taxon>
        <taxon>Peloderinae</taxon>
        <taxon>Caenorhabditis</taxon>
    </lineage>
</organism>
<dbReference type="OMA" id="ANRGDHR"/>
<dbReference type="GO" id="GO:0005829">
    <property type="term" value="C:cytosol"/>
    <property type="evidence" value="ECO:0007669"/>
    <property type="project" value="TreeGrafter"/>
</dbReference>
<evidence type="ECO:0000256" key="10">
    <source>
        <dbReference type="ARBA" id="ARBA00022993"/>
    </source>
</evidence>
<dbReference type="EC" id="2.7.1.33" evidence="4"/>
<dbReference type="GO" id="GO:0005634">
    <property type="term" value="C:nucleus"/>
    <property type="evidence" value="ECO:0007669"/>
    <property type="project" value="TreeGrafter"/>
</dbReference>
<evidence type="ECO:0000256" key="6">
    <source>
        <dbReference type="ARBA" id="ARBA00022679"/>
    </source>
</evidence>
<keyword evidence="10" id="KW-0173">Coenzyme A biosynthesis</keyword>
<dbReference type="EnsemblMetazoa" id="CJA16315.1">
    <property type="protein sequence ID" value="CJA16315.1"/>
    <property type="gene ID" value="WBGene00135519"/>
</dbReference>
<dbReference type="GO" id="GO:0015937">
    <property type="term" value="P:coenzyme A biosynthetic process"/>
    <property type="evidence" value="ECO:0007669"/>
    <property type="project" value="UniProtKB-KW"/>
</dbReference>
<protein>
    <recommendedName>
        <fullName evidence="4">pantothenate kinase</fullName>
        <ecNumber evidence="4">2.7.1.33</ecNumber>
    </recommendedName>
</protein>
<dbReference type="Gene3D" id="3.30.420.510">
    <property type="match status" value="1"/>
</dbReference>
<dbReference type="GO" id="GO:0004594">
    <property type="term" value="F:pantothenate kinase activity"/>
    <property type="evidence" value="ECO:0007669"/>
    <property type="project" value="UniProtKB-EC"/>
</dbReference>
<evidence type="ECO:0000256" key="3">
    <source>
        <dbReference type="ARBA" id="ARBA00005225"/>
    </source>
</evidence>
<reference evidence="13" key="2">
    <citation type="submission" date="2022-06" db="UniProtKB">
        <authorList>
            <consortium name="EnsemblMetazoa"/>
        </authorList>
    </citation>
    <scope>IDENTIFICATION</scope>
    <source>
        <strain evidence="13">DF5081</strain>
    </source>
</reference>
<dbReference type="Proteomes" id="UP000005237">
    <property type="component" value="Unassembled WGS sequence"/>
</dbReference>
<comment type="catalytic activity">
    <reaction evidence="1">
        <text>(R)-pantothenate + ATP = (R)-4'-phosphopantothenate + ADP + H(+)</text>
        <dbReference type="Rhea" id="RHEA:16373"/>
        <dbReference type="ChEBI" id="CHEBI:10986"/>
        <dbReference type="ChEBI" id="CHEBI:15378"/>
        <dbReference type="ChEBI" id="CHEBI:29032"/>
        <dbReference type="ChEBI" id="CHEBI:30616"/>
        <dbReference type="ChEBI" id="CHEBI:456216"/>
        <dbReference type="EC" id="2.7.1.33"/>
    </reaction>
</comment>
<evidence type="ECO:0000313" key="13">
    <source>
        <dbReference type="EnsemblMetazoa" id="CJA16315.1"/>
    </source>
</evidence>
<evidence type="ECO:0000256" key="12">
    <source>
        <dbReference type="SAM" id="MobiDB-lite"/>
    </source>
</evidence>
<dbReference type="Gene3D" id="3.30.420.40">
    <property type="match status" value="1"/>
</dbReference>
<evidence type="ECO:0000256" key="7">
    <source>
        <dbReference type="ARBA" id="ARBA00022741"/>
    </source>
</evidence>
<evidence type="ECO:0000256" key="11">
    <source>
        <dbReference type="ARBA" id="ARBA00060870"/>
    </source>
</evidence>
<dbReference type="InterPro" id="IPR043129">
    <property type="entry name" value="ATPase_NBD"/>
</dbReference>
<dbReference type="Pfam" id="PF03630">
    <property type="entry name" value="Fumble"/>
    <property type="match status" value="1"/>
</dbReference>
<keyword evidence="9" id="KW-0067">ATP-binding</keyword>
<dbReference type="SUPFAM" id="SSF53067">
    <property type="entry name" value="Actin-like ATPase domain"/>
    <property type="match status" value="2"/>
</dbReference>
<comment type="subcellular location">
    <subcellularLocation>
        <location evidence="2">Cytoplasm</location>
    </subcellularLocation>
</comment>
<dbReference type="NCBIfam" id="TIGR00555">
    <property type="entry name" value="panK_eukar"/>
    <property type="match status" value="1"/>
</dbReference>
<comment type="similarity">
    <text evidence="11">Belongs to the type II pantothenate kinase family.</text>
</comment>
<evidence type="ECO:0000256" key="8">
    <source>
        <dbReference type="ARBA" id="ARBA00022777"/>
    </source>
</evidence>
<keyword evidence="5" id="KW-0963">Cytoplasm</keyword>
<keyword evidence="6" id="KW-0808">Transferase</keyword>
<feature type="compositionally biased region" description="Low complexity" evidence="12">
    <location>
        <begin position="1"/>
        <end position="18"/>
    </location>
</feature>
<proteinExistence type="inferred from homology"/>
<evidence type="ECO:0000256" key="9">
    <source>
        <dbReference type="ARBA" id="ARBA00022840"/>
    </source>
</evidence>
<dbReference type="PANTHER" id="PTHR12280:SF20">
    <property type="entry name" value="4'-PHOSPHOPANTETHEINE PHOSPHATASE"/>
    <property type="match status" value="1"/>
</dbReference>
<dbReference type="AlphaFoldDB" id="A0A8R1I2C8"/>
<name>A0A8R1I2C8_CAEJA</name>
<keyword evidence="14" id="KW-1185">Reference proteome</keyword>
<evidence type="ECO:0000256" key="2">
    <source>
        <dbReference type="ARBA" id="ARBA00004496"/>
    </source>
</evidence>
<dbReference type="PANTHER" id="PTHR12280">
    <property type="entry name" value="PANTOTHENATE KINASE"/>
    <property type="match status" value="1"/>
</dbReference>
<comment type="pathway">
    <text evidence="3">Cofactor biosynthesis; coenzyme A biosynthesis; CoA from (R)-pantothenate: step 1/5.</text>
</comment>
<dbReference type="CDD" id="cd24123">
    <property type="entry name" value="ASKHA_NBD_PanK-II_Pank4"/>
    <property type="match status" value="1"/>
</dbReference>
<keyword evidence="8" id="KW-0418">Kinase</keyword>
<feature type="region of interest" description="Disordered" evidence="12">
    <location>
        <begin position="57"/>
        <end position="97"/>
    </location>
</feature>
<evidence type="ECO:0000313" key="14">
    <source>
        <dbReference type="Proteomes" id="UP000005237"/>
    </source>
</evidence>
<reference evidence="14" key="1">
    <citation type="submission" date="2010-08" db="EMBL/GenBank/DDBJ databases">
        <authorList>
            <consortium name="Caenorhabditis japonica Sequencing Consortium"/>
            <person name="Wilson R.K."/>
        </authorList>
    </citation>
    <scope>NUCLEOTIDE SEQUENCE [LARGE SCALE GENOMIC DNA]</scope>
    <source>
        <strain evidence="14">DF5081</strain>
    </source>
</reference>
<dbReference type="InterPro" id="IPR004567">
    <property type="entry name" value="Type_II_PanK"/>
</dbReference>